<dbReference type="Proteomes" id="UP000834106">
    <property type="component" value="Chromosome 1"/>
</dbReference>
<evidence type="ECO:0000256" key="1">
    <source>
        <dbReference type="SAM" id="MobiDB-lite"/>
    </source>
</evidence>
<evidence type="ECO:0000313" key="3">
    <source>
        <dbReference type="Proteomes" id="UP000834106"/>
    </source>
</evidence>
<organism evidence="2 3">
    <name type="scientific">Fraxinus pennsylvanica</name>
    <dbReference type="NCBI Taxonomy" id="56036"/>
    <lineage>
        <taxon>Eukaryota</taxon>
        <taxon>Viridiplantae</taxon>
        <taxon>Streptophyta</taxon>
        <taxon>Embryophyta</taxon>
        <taxon>Tracheophyta</taxon>
        <taxon>Spermatophyta</taxon>
        <taxon>Magnoliopsida</taxon>
        <taxon>eudicotyledons</taxon>
        <taxon>Gunneridae</taxon>
        <taxon>Pentapetalae</taxon>
        <taxon>asterids</taxon>
        <taxon>lamiids</taxon>
        <taxon>Lamiales</taxon>
        <taxon>Oleaceae</taxon>
        <taxon>Oleeae</taxon>
        <taxon>Fraxinus</taxon>
    </lineage>
</organism>
<sequence length="99" mass="11313">MTTRVRWSSMPRVSRLQDEEDNDWIQNGYEDTDGSHSVDDNEELDCGKRGPNHGSNVCPDETGRIPLTVGDNRYVAKHFLFFGFQFECKVVSLILYGVN</sequence>
<gene>
    <name evidence="2" type="ORF">FPE_LOCUS730</name>
</gene>
<reference evidence="2" key="1">
    <citation type="submission" date="2023-05" db="EMBL/GenBank/DDBJ databases">
        <authorList>
            <person name="Huff M."/>
        </authorList>
    </citation>
    <scope>NUCLEOTIDE SEQUENCE</scope>
</reference>
<keyword evidence="3" id="KW-1185">Reference proteome</keyword>
<evidence type="ECO:0000313" key="2">
    <source>
        <dbReference type="EMBL" id="CAI9753299.1"/>
    </source>
</evidence>
<accession>A0AAD1YL33</accession>
<name>A0AAD1YL33_9LAMI</name>
<dbReference type="AlphaFoldDB" id="A0AAD1YL33"/>
<protein>
    <submittedName>
        <fullName evidence="2">Uncharacterized protein</fullName>
    </submittedName>
</protein>
<dbReference type="EMBL" id="OU503036">
    <property type="protein sequence ID" value="CAI9753299.1"/>
    <property type="molecule type" value="Genomic_DNA"/>
</dbReference>
<proteinExistence type="predicted"/>
<feature type="region of interest" description="Disordered" evidence="1">
    <location>
        <begin position="27"/>
        <end position="62"/>
    </location>
</feature>